<dbReference type="PRINTS" id="PR01414">
    <property type="entry name" value="CCMBBIOGNSIS"/>
</dbReference>
<accession>A0A974NTZ9</accession>
<evidence type="ECO:0000256" key="10">
    <source>
        <dbReference type="ARBA" id="ARBA00022989"/>
    </source>
</evidence>
<keyword evidence="10 13" id="KW-1133">Transmembrane helix</keyword>
<keyword evidence="9 12" id="KW-0201">Cytochrome c-type biogenesis</keyword>
<comment type="function">
    <text evidence="1 12">Required for the export of heme to the periplasm for the biogenesis of c-type cytochromes.</text>
</comment>
<evidence type="ECO:0000313" key="15">
    <source>
        <dbReference type="Proteomes" id="UP000595894"/>
    </source>
</evidence>
<comment type="similarity">
    <text evidence="3 12">Belongs to the CcmB/CycW/HelB family.</text>
</comment>
<dbReference type="PANTHER" id="PTHR30070">
    <property type="entry name" value="HEME EXPORTER PROTEIN B"/>
    <property type="match status" value="1"/>
</dbReference>
<evidence type="ECO:0000256" key="3">
    <source>
        <dbReference type="ARBA" id="ARBA00010544"/>
    </source>
</evidence>
<keyword evidence="8 13" id="KW-0812">Transmembrane</keyword>
<dbReference type="PANTHER" id="PTHR30070:SF1">
    <property type="entry name" value="CYTOCHROME C BIOGENESIS B-RELATED"/>
    <property type="match status" value="1"/>
</dbReference>
<evidence type="ECO:0000256" key="11">
    <source>
        <dbReference type="ARBA" id="ARBA00023136"/>
    </source>
</evidence>
<dbReference type="EMBL" id="CP061035">
    <property type="protein sequence ID" value="QQV76770.1"/>
    <property type="molecule type" value="Genomic_DNA"/>
</dbReference>
<feature type="transmembrane region" description="Helical" evidence="13">
    <location>
        <begin position="98"/>
        <end position="119"/>
    </location>
</feature>
<dbReference type="GO" id="GO:0005886">
    <property type="term" value="C:plasma membrane"/>
    <property type="evidence" value="ECO:0007669"/>
    <property type="project" value="UniProtKB-SubCell"/>
</dbReference>
<feature type="transmembrane region" description="Helical" evidence="13">
    <location>
        <begin position="45"/>
        <end position="64"/>
    </location>
</feature>
<dbReference type="RefSeq" id="WP_202092523.1">
    <property type="nucleotide sequence ID" value="NZ_CP061035.1"/>
</dbReference>
<keyword evidence="7 12" id="KW-0997">Cell inner membrane</keyword>
<dbReference type="GO" id="GO:0015232">
    <property type="term" value="F:heme transmembrane transporter activity"/>
    <property type="evidence" value="ECO:0007669"/>
    <property type="project" value="InterPro"/>
</dbReference>
<dbReference type="KEGG" id="sari:H5J25_15355"/>
<evidence type="ECO:0000256" key="8">
    <source>
        <dbReference type="ARBA" id="ARBA00022692"/>
    </source>
</evidence>
<dbReference type="Proteomes" id="UP000595894">
    <property type="component" value="Chromosome"/>
</dbReference>
<evidence type="ECO:0000256" key="4">
    <source>
        <dbReference type="ARBA" id="ARBA00016452"/>
    </source>
</evidence>
<feature type="transmembrane region" description="Helical" evidence="13">
    <location>
        <begin position="21"/>
        <end position="39"/>
    </location>
</feature>
<sequence length="219" mass="21142">MSIAFALIARDVRRAWSGGGVTMVVAFFLLATILFPFAIGPDATLLARVGGGVIWAAALLAALLPVERLIAPDADAGVLDQLAVRGVSMAGVAAAKVVAHWIGFGPPLMLAAVAAAGLLGLPGDTLLAVEIGLAIGTPGLAALAVATSALVAGVRGAGAVAGLVMLPLAVPLLIFGAGSIDGGTAGGAAGALKLLGAISLLFLAGAPFVAGAAMRAAID</sequence>
<organism evidence="14 15">
    <name type="scientific">Sphingomonas aliaeris</name>
    <dbReference type="NCBI Taxonomy" id="2759526"/>
    <lineage>
        <taxon>Bacteria</taxon>
        <taxon>Pseudomonadati</taxon>
        <taxon>Pseudomonadota</taxon>
        <taxon>Alphaproteobacteria</taxon>
        <taxon>Sphingomonadales</taxon>
        <taxon>Sphingomonadaceae</taxon>
        <taxon>Sphingomonas</taxon>
    </lineage>
</organism>
<evidence type="ECO:0000256" key="12">
    <source>
        <dbReference type="PIRNR" id="PIRNR002764"/>
    </source>
</evidence>
<evidence type="ECO:0000256" key="2">
    <source>
        <dbReference type="ARBA" id="ARBA00004429"/>
    </source>
</evidence>
<keyword evidence="11 12" id="KW-0472">Membrane</keyword>
<evidence type="ECO:0000313" key="14">
    <source>
        <dbReference type="EMBL" id="QQV76770.1"/>
    </source>
</evidence>
<evidence type="ECO:0000256" key="13">
    <source>
        <dbReference type="SAM" id="Phobius"/>
    </source>
</evidence>
<dbReference type="AlphaFoldDB" id="A0A974NTZ9"/>
<gene>
    <name evidence="14" type="ORF">H5J25_15355</name>
</gene>
<reference evidence="15" key="1">
    <citation type="submission" date="2020-09" db="EMBL/GenBank/DDBJ databases">
        <title>Sphingomonas sp., a new species isolated from pork steak.</title>
        <authorList>
            <person name="Heidler von Heilborn D."/>
        </authorList>
    </citation>
    <scope>NUCLEOTIDE SEQUENCE [LARGE SCALE GENOMIC DNA]</scope>
</reference>
<dbReference type="Pfam" id="PF03379">
    <property type="entry name" value="CcmB"/>
    <property type="match status" value="1"/>
</dbReference>
<dbReference type="GO" id="GO:0017004">
    <property type="term" value="P:cytochrome complex assembly"/>
    <property type="evidence" value="ECO:0007669"/>
    <property type="project" value="UniProtKB-KW"/>
</dbReference>
<proteinExistence type="inferred from homology"/>
<dbReference type="PIRSF" id="PIRSF002764">
    <property type="entry name" value="CcmB"/>
    <property type="match status" value="1"/>
</dbReference>
<evidence type="ECO:0000256" key="5">
    <source>
        <dbReference type="ARBA" id="ARBA00022448"/>
    </source>
</evidence>
<feature type="transmembrane region" description="Helical" evidence="13">
    <location>
        <begin position="159"/>
        <end position="180"/>
    </location>
</feature>
<keyword evidence="15" id="KW-1185">Reference proteome</keyword>
<dbReference type="InterPro" id="IPR026031">
    <property type="entry name" value="Cyt_c_CcmB_bac"/>
</dbReference>
<keyword evidence="5 12" id="KW-0813">Transport</keyword>
<protein>
    <recommendedName>
        <fullName evidence="4 12">Heme exporter protein B</fullName>
    </recommendedName>
</protein>
<evidence type="ECO:0000256" key="7">
    <source>
        <dbReference type="ARBA" id="ARBA00022519"/>
    </source>
</evidence>
<dbReference type="GO" id="GO:1903607">
    <property type="term" value="P:cytochrome c biosynthetic process"/>
    <property type="evidence" value="ECO:0007669"/>
    <property type="project" value="TreeGrafter"/>
</dbReference>
<keyword evidence="6 12" id="KW-1003">Cell membrane</keyword>
<evidence type="ECO:0000256" key="9">
    <source>
        <dbReference type="ARBA" id="ARBA00022748"/>
    </source>
</evidence>
<feature type="transmembrane region" description="Helical" evidence="13">
    <location>
        <begin position="131"/>
        <end position="152"/>
    </location>
</feature>
<evidence type="ECO:0000256" key="1">
    <source>
        <dbReference type="ARBA" id="ARBA00002442"/>
    </source>
</evidence>
<dbReference type="InterPro" id="IPR003544">
    <property type="entry name" value="Cyt_c_biogenesis_CcmB"/>
</dbReference>
<comment type="subcellular location">
    <subcellularLocation>
        <location evidence="2">Cell inner membrane</location>
        <topology evidence="2">Multi-pass membrane protein</topology>
    </subcellularLocation>
</comment>
<evidence type="ECO:0000256" key="6">
    <source>
        <dbReference type="ARBA" id="ARBA00022475"/>
    </source>
</evidence>
<name>A0A974NTZ9_9SPHN</name>
<feature type="transmembrane region" description="Helical" evidence="13">
    <location>
        <begin position="192"/>
        <end position="214"/>
    </location>
</feature>